<evidence type="ECO:0000313" key="1">
    <source>
        <dbReference type="EMBL" id="TMW62532.1"/>
    </source>
</evidence>
<dbReference type="AlphaFoldDB" id="A0A8K1CI40"/>
<name>A0A8K1CI40_PYTOL</name>
<dbReference type="EMBL" id="SPLM01000073">
    <property type="protein sequence ID" value="TMW62532.1"/>
    <property type="molecule type" value="Genomic_DNA"/>
</dbReference>
<protein>
    <submittedName>
        <fullName evidence="1">Uncharacterized protein</fullName>
    </submittedName>
</protein>
<dbReference type="Proteomes" id="UP000794436">
    <property type="component" value="Unassembled WGS sequence"/>
</dbReference>
<proteinExistence type="predicted"/>
<comment type="caution">
    <text evidence="1">The sequence shown here is derived from an EMBL/GenBank/DDBJ whole genome shotgun (WGS) entry which is preliminary data.</text>
</comment>
<gene>
    <name evidence="1" type="ORF">Poli38472_005150</name>
</gene>
<dbReference type="Gene3D" id="3.40.50.1820">
    <property type="entry name" value="alpha/beta hydrolase"/>
    <property type="match status" value="1"/>
</dbReference>
<dbReference type="OrthoDB" id="155775at2759"/>
<dbReference type="InterPro" id="IPR029058">
    <property type="entry name" value="AB_hydrolase_fold"/>
</dbReference>
<accession>A0A8K1CI40</accession>
<dbReference type="PANTHER" id="PTHR22538:SF1">
    <property type="entry name" value="VWFD DOMAIN-CONTAINING PROTEIN"/>
    <property type="match status" value="1"/>
</dbReference>
<sequence length="518" mass="55092">MFHTRYTHQRVLRELQSSPSLRLVFHVNRPSMQVHGHSDFEVLVQPVASGDAVHFNGVVSFTDEAATHTYAMVDGAVYYTLKSADGKSTVTTVDPSSLPSVKGAIEAIAAAKPIDGLDAASQAIACPAESKLLQTTYGGEDFVLCGTKSEASGLNLHAFGSDLSVDIVTSTEPVVIEKPPNAESLPSEIAPTSASTLTVSTNFYDVLVGAASDSVSRVLSSADSHRALVSEASCSCKSTPRPCIFFHGMDFEDDSGLHDESAKYFGDIQKHAPCCTTTKFAYVNTVDYGWNNATLAKKVCNYALEMSSNSDSKSRTIEDTIIVSHSMGNLMLGHAIATSECQLGASSSWVALSGPLKGSMGSDFQLDVCGGGNAAEDAIKAVGSLFGQCPSSLARQVLTYQGGKHSSETLNQQYTAVQKAHEEHVTASMCGSSFSGLLSGDYLNFLAGGSLLPHKSLENDGVVEFQSCIGNLPATKFGGDYTSQYYKAKLNHADMSFHNGDALFDNAKKPVKWFECLL</sequence>
<keyword evidence="2" id="KW-1185">Reference proteome</keyword>
<organism evidence="1 2">
    <name type="scientific">Pythium oligandrum</name>
    <name type="common">Mycoparasitic fungus</name>
    <dbReference type="NCBI Taxonomy" id="41045"/>
    <lineage>
        <taxon>Eukaryota</taxon>
        <taxon>Sar</taxon>
        <taxon>Stramenopiles</taxon>
        <taxon>Oomycota</taxon>
        <taxon>Peronosporomycetes</taxon>
        <taxon>Pythiales</taxon>
        <taxon>Pythiaceae</taxon>
        <taxon>Pythium</taxon>
    </lineage>
</organism>
<evidence type="ECO:0000313" key="2">
    <source>
        <dbReference type="Proteomes" id="UP000794436"/>
    </source>
</evidence>
<reference evidence="1" key="1">
    <citation type="submission" date="2019-03" db="EMBL/GenBank/DDBJ databases">
        <title>Long read genome sequence of the mycoparasitic Pythium oligandrum ATCC 38472 isolated from sugarbeet rhizosphere.</title>
        <authorList>
            <person name="Gaulin E."/>
        </authorList>
    </citation>
    <scope>NUCLEOTIDE SEQUENCE</scope>
    <source>
        <strain evidence="1">ATCC 38472_TT</strain>
    </source>
</reference>
<dbReference type="PANTHER" id="PTHR22538">
    <property type="entry name" value="CILIA- AND FLAGELLA-ASSOCIATED PROTEIN 74"/>
    <property type="match status" value="1"/>
</dbReference>